<evidence type="ECO:0000313" key="4">
    <source>
        <dbReference type="Proteomes" id="UP000235388"/>
    </source>
</evidence>
<dbReference type="OrthoDB" id="10577881at2759"/>
<evidence type="ECO:0000259" key="2">
    <source>
        <dbReference type="Pfam" id="PF12776"/>
    </source>
</evidence>
<proteinExistence type="predicted"/>
<dbReference type="PANTHER" id="PTHR47072:SF4">
    <property type="entry name" value="MYB_SANT-LIKE DOMAIN-CONTAINING PROTEIN"/>
    <property type="match status" value="1"/>
</dbReference>
<accession>A0A2N5W875</accession>
<feature type="region of interest" description="Disordered" evidence="1">
    <location>
        <begin position="168"/>
        <end position="243"/>
    </location>
</feature>
<evidence type="ECO:0000256" key="1">
    <source>
        <dbReference type="SAM" id="MobiDB-lite"/>
    </source>
</evidence>
<dbReference type="InterPro" id="IPR024752">
    <property type="entry name" value="Myb/SANT-like_dom"/>
</dbReference>
<feature type="compositionally biased region" description="Polar residues" evidence="1">
    <location>
        <begin position="175"/>
        <end position="187"/>
    </location>
</feature>
<organism evidence="3 4">
    <name type="scientific">Puccinia coronata f. sp. avenae</name>
    <dbReference type="NCBI Taxonomy" id="200324"/>
    <lineage>
        <taxon>Eukaryota</taxon>
        <taxon>Fungi</taxon>
        <taxon>Dikarya</taxon>
        <taxon>Basidiomycota</taxon>
        <taxon>Pucciniomycotina</taxon>
        <taxon>Pucciniomycetes</taxon>
        <taxon>Pucciniales</taxon>
        <taxon>Pucciniaceae</taxon>
        <taxon>Puccinia</taxon>
    </lineage>
</organism>
<comment type="caution">
    <text evidence="3">The sequence shown here is derived from an EMBL/GenBank/DDBJ whole genome shotgun (WGS) entry which is preliminary data.</text>
</comment>
<dbReference type="Proteomes" id="UP000235388">
    <property type="component" value="Unassembled WGS sequence"/>
</dbReference>
<feature type="compositionally biased region" description="Polar residues" evidence="1">
    <location>
        <begin position="223"/>
        <end position="243"/>
    </location>
</feature>
<evidence type="ECO:0000313" key="3">
    <source>
        <dbReference type="EMBL" id="PLW58422.1"/>
    </source>
</evidence>
<feature type="region of interest" description="Disordered" evidence="1">
    <location>
        <begin position="1"/>
        <end position="70"/>
    </location>
</feature>
<dbReference type="Pfam" id="PF12776">
    <property type="entry name" value="Myb_DNA-bind_3"/>
    <property type="match status" value="1"/>
</dbReference>
<protein>
    <recommendedName>
        <fullName evidence="2">Myb/SANT-like domain-containing protein</fullName>
    </recommendedName>
</protein>
<dbReference type="EMBL" id="PGCJ01000003">
    <property type="protein sequence ID" value="PLW58422.1"/>
    <property type="molecule type" value="Genomic_DNA"/>
</dbReference>
<keyword evidence="4" id="KW-1185">Reference proteome</keyword>
<feature type="compositionally biased region" description="Basic residues" evidence="1">
    <location>
        <begin position="188"/>
        <end position="197"/>
    </location>
</feature>
<name>A0A2N5W875_9BASI</name>
<reference evidence="3 4" key="1">
    <citation type="submission" date="2017-11" db="EMBL/GenBank/DDBJ databases">
        <title>De novo assembly and phasing of dikaryotic genomes from two isolates of Puccinia coronata f. sp. avenae, the causal agent of oat crown rust.</title>
        <authorList>
            <person name="Miller M.E."/>
            <person name="Zhang Y."/>
            <person name="Omidvar V."/>
            <person name="Sperschneider J."/>
            <person name="Schwessinger B."/>
            <person name="Raley C."/>
            <person name="Palmer J.M."/>
            <person name="Garnica D."/>
            <person name="Upadhyaya N."/>
            <person name="Rathjen J."/>
            <person name="Taylor J.M."/>
            <person name="Park R.F."/>
            <person name="Dodds P.N."/>
            <person name="Hirsch C.D."/>
            <person name="Kianian S.F."/>
            <person name="Figueroa M."/>
        </authorList>
    </citation>
    <scope>NUCLEOTIDE SEQUENCE [LARGE SCALE GENOMIC DNA]</scope>
    <source>
        <strain evidence="3">12NC29</strain>
    </source>
</reference>
<dbReference type="PANTHER" id="PTHR47072">
    <property type="match status" value="1"/>
</dbReference>
<feature type="domain" description="Myb/SANT-like" evidence="2">
    <location>
        <begin position="88"/>
        <end position="147"/>
    </location>
</feature>
<gene>
    <name evidence="3" type="ORF">PCANC_00585</name>
</gene>
<dbReference type="AlphaFoldDB" id="A0A2N5W875"/>
<sequence length="305" mass="33815">MIDPNLFNLSSNVPKPAPAPAKQTNSTPTPAKKNHTPTPNTTQKKAPEKSAAMNLPDLPQSTKQVPPAKKDVETSQMGEADGQLPHIWSTIQKCKLLELIIDQHSAGHGTDNGNLKKEGWTEVMNGLNDYFNLNLNREQIKNQKNLKEKPFPIFELAERVFSGTFATGEAAESQRPPTQENVPTASSNKKKRKKAPKKTVVSDLSDNEVLSEGEAVVKPTPTDPINLTKSVEEQPTTAPSSKSIRSQALKQLSLMFLNKVDDEDYLKFIWVVEDDQKASTFLLISQTSTKKICRMWLDREVSKSA</sequence>